<evidence type="ECO:0000313" key="1">
    <source>
        <dbReference type="EMBL" id="GAW08384.1"/>
    </source>
</evidence>
<gene>
    <name evidence="1" type="ORF">LENED_010442</name>
</gene>
<proteinExistence type="predicted"/>
<dbReference type="AlphaFoldDB" id="A0A1Q3EMP7"/>
<dbReference type="Proteomes" id="UP000188533">
    <property type="component" value="Unassembled WGS sequence"/>
</dbReference>
<organism evidence="1 2">
    <name type="scientific">Lentinula edodes</name>
    <name type="common">Shiitake mushroom</name>
    <name type="synonym">Lentinus edodes</name>
    <dbReference type="NCBI Taxonomy" id="5353"/>
    <lineage>
        <taxon>Eukaryota</taxon>
        <taxon>Fungi</taxon>
        <taxon>Dikarya</taxon>
        <taxon>Basidiomycota</taxon>
        <taxon>Agaricomycotina</taxon>
        <taxon>Agaricomycetes</taxon>
        <taxon>Agaricomycetidae</taxon>
        <taxon>Agaricales</taxon>
        <taxon>Marasmiineae</taxon>
        <taxon>Omphalotaceae</taxon>
        <taxon>Lentinula</taxon>
    </lineage>
</organism>
<accession>A0A1Q3EMP7</accession>
<reference evidence="1 2" key="1">
    <citation type="submission" date="2016-08" db="EMBL/GenBank/DDBJ databases">
        <authorList>
            <consortium name="Lentinula edodes genome sequencing consortium"/>
            <person name="Sakamoto Y."/>
            <person name="Nakade K."/>
            <person name="Sato S."/>
            <person name="Yoshida Y."/>
            <person name="Miyazaki K."/>
            <person name="Natsume S."/>
            <person name="Konno N."/>
        </authorList>
    </citation>
    <scope>NUCLEOTIDE SEQUENCE [LARGE SCALE GENOMIC DNA]</scope>
    <source>
        <strain evidence="1 2">NBRC 111202</strain>
    </source>
</reference>
<reference evidence="1 2" key="2">
    <citation type="submission" date="2017-02" db="EMBL/GenBank/DDBJ databases">
        <title>A genome survey and senescence transcriptome analysis in Lentinula edodes.</title>
        <authorList>
            <person name="Sakamoto Y."/>
            <person name="Nakade K."/>
            <person name="Sato S."/>
            <person name="Yoshida Y."/>
            <person name="Miyazaki K."/>
            <person name="Natsume S."/>
            <person name="Konno N."/>
        </authorList>
    </citation>
    <scope>NUCLEOTIDE SEQUENCE [LARGE SCALE GENOMIC DNA]</scope>
    <source>
        <strain evidence="1 2">NBRC 111202</strain>
    </source>
</reference>
<name>A0A1Q3EMP7_LENED</name>
<evidence type="ECO:0000313" key="2">
    <source>
        <dbReference type="Proteomes" id="UP000188533"/>
    </source>
</evidence>
<sequence>MQNLGLLAVDLYCRGQYIFTIEQTDPDAEMLMFCPPSPDDFQWPQNCDGYTLLFNGDNPSENSTIYTHDFHISGTSRAARFDIKNHTVDENPILRTALGRLLLERRRHGKMVSLGLLRTTRHLEIFCEEFPMHPLSFI</sequence>
<protein>
    <submittedName>
        <fullName evidence="1">Uncharacterized protein</fullName>
    </submittedName>
</protein>
<dbReference type="EMBL" id="BDGU01000638">
    <property type="protein sequence ID" value="GAW08384.1"/>
    <property type="molecule type" value="Genomic_DNA"/>
</dbReference>
<keyword evidence="2" id="KW-1185">Reference proteome</keyword>
<comment type="caution">
    <text evidence="1">The sequence shown here is derived from an EMBL/GenBank/DDBJ whole genome shotgun (WGS) entry which is preliminary data.</text>
</comment>